<protein>
    <submittedName>
        <fullName evidence="9">Zincin</fullName>
    </submittedName>
</protein>
<dbReference type="InterPro" id="IPR042089">
    <property type="entry name" value="Peptidase_M13_dom_2"/>
</dbReference>
<keyword evidence="4" id="KW-0378">Hydrolase</keyword>
<comment type="caution">
    <text evidence="9">The sequence shown here is derived from an EMBL/GenBank/DDBJ whole genome shotgun (WGS) entry which is preliminary data.</text>
</comment>
<reference evidence="9 10" key="2">
    <citation type="submission" date="2016-08" db="EMBL/GenBank/DDBJ databases">
        <title>Pervasive Adenine N6-methylation of Active Genes in Fungi.</title>
        <authorList>
            <consortium name="DOE Joint Genome Institute"/>
            <person name="Mondo S.J."/>
            <person name="Dannebaum R.O."/>
            <person name="Kuo R.C."/>
            <person name="Labutti K."/>
            <person name="Haridas S."/>
            <person name="Kuo A."/>
            <person name="Salamov A."/>
            <person name="Ahrendt S.R."/>
            <person name="Lipzen A."/>
            <person name="Sullivan W."/>
            <person name="Andreopoulos W.B."/>
            <person name="Clum A."/>
            <person name="Lindquist E."/>
            <person name="Daum C."/>
            <person name="Ramamoorthy G.K."/>
            <person name="Gryganskyi A."/>
            <person name="Culley D."/>
            <person name="Magnuson J.K."/>
            <person name="James T.Y."/>
            <person name="O'Malley M.A."/>
            <person name="Stajich J.E."/>
            <person name="Spatafora J.W."/>
            <person name="Visel A."/>
            <person name="Grigoriev I.V."/>
        </authorList>
    </citation>
    <scope>NUCLEOTIDE SEQUENCE [LARGE SCALE GENOMIC DNA]</scope>
    <source>
        <strain evidence="10">finn</strain>
    </source>
</reference>
<dbReference type="OrthoDB" id="6475849at2759"/>
<keyword evidence="6" id="KW-0482">Metalloprotease</keyword>
<dbReference type="InterPro" id="IPR008753">
    <property type="entry name" value="Peptidase_M13_N"/>
</dbReference>
<evidence type="ECO:0000259" key="8">
    <source>
        <dbReference type="Pfam" id="PF05649"/>
    </source>
</evidence>
<dbReference type="CDD" id="cd08662">
    <property type="entry name" value="M13"/>
    <property type="match status" value="1"/>
</dbReference>
<evidence type="ECO:0000256" key="2">
    <source>
        <dbReference type="ARBA" id="ARBA00022670"/>
    </source>
</evidence>
<evidence type="ECO:0000313" key="10">
    <source>
        <dbReference type="Proteomes" id="UP000193719"/>
    </source>
</evidence>
<dbReference type="Pfam" id="PF01431">
    <property type="entry name" value="Peptidase_M13"/>
    <property type="match status" value="1"/>
</dbReference>
<evidence type="ECO:0000256" key="6">
    <source>
        <dbReference type="ARBA" id="ARBA00023049"/>
    </source>
</evidence>
<dbReference type="PANTHER" id="PTHR11733:SF128">
    <property type="entry name" value="KELL BLOOD GROUP GLYCOPROTEIN"/>
    <property type="match status" value="1"/>
</dbReference>
<dbReference type="SUPFAM" id="SSF55486">
    <property type="entry name" value="Metalloproteases ('zincins'), catalytic domain"/>
    <property type="match status" value="1"/>
</dbReference>
<dbReference type="Gene3D" id="1.10.1380.10">
    <property type="entry name" value="Neutral endopeptidase , domain2"/>
    <property type="match status" value="1"/>
</dbReference>
<gene>
    <name evidence="9" type="ORF">BCR36DRAFT_407128</name>
</gene>
<dbReference type="InterPro" id="IPR018497">
    <property type="entry name" value="Peptidase_M13_C"/>
</dbReference>
<dbReference type="Pfam" id="PF05649">
    <property type="entry name" value="Peptidase_M13_N"/>
    <property type="match status" value="1"/>
</dbReference>
<dbReference type="PRINTS" id="PR00786">
    <property type="entry name" value="NEPRILYSIN"/>
</dbReference>
<keyword evidence="5" id="KW-0862">Zinc</keyword>
<evidence type="ECO:0000313" key="9">
    <source>
        <dbReference type="EMBL" id="ORX42211.1"/>
    </source>
</evidence>
<dbReference type="GO" id="GO:0016485">
    <property type="term" value="P:protein processing"/>
    <property type="evidence" value="ECO:0007669"/>
    <property type="project" value="TreeGrafter"/>
</dbReference>
<dbReference type="PANTHER" id="PTHR11733">
    <property type="entry name" value="ZINC METALLOPROTEASE FAMILY M13 NEPRILYSIN-RELATED"/>
    <property type="match status" value="1"/>
</dbReference>
<feature type="domain" description="Peptidase M13 N-terminal" evidence="8">
    <location>
        <begin position="9"/>
        <end position="80"/>
    </location>
</feature>
<evidence type="ECO:0000256" key="4">
    <source>
        <dbReference type="ARBA" id="ARBA00022801"/>
    </source>
</evidence>
<evidence type="ECO:0000256" key="1">
    <source>
        <dbReference type="ARBA" id="ARBA00001947"/>
    </source>
</evidence>
<reference evidence="9 10" key="1">
    <citation type="submission" date="2016-08" db="EMBL/GenBank/DDBJ databases">
        <title>Genomes of anaerobic fungi encode conserved fungal cellulosomes for biomass hydrolysis.</title>
        <authorList>
            <consortium name="DOE Joint Genome Institute"/>
            <person name="Haitjema C.H."/>
            <person name="Gilmore S.P."/>
            <person name="Henske J.K."/>
            <person name="Solomon K.V."/>
            <person name="De Groot R."/>
            <person name="Kuo A."/>
            <person name="Mondo S.J."/>
            <person name="Salamov A.A."/>
            <person name="Labutti K."/>
            <person name="Zhao Z."/>
            <person name="Chiniquy J."/>
            <person name="Barry K."/>
            <person name="Brewer H.M."/>
            <person name="Purvine S.O."/>
            <person name="Wright A.T."/>
            <person name="Boxma B."/>
            <person name="Van Alen T."/>
            <person name="Hackstein J.H."/>
            <person name="Baker S.E."/>
            <person name="Grigoriev I.V."/>
            <person name="O'Malley M.A."/>
        </authorList>
    </citation>
    <scope>NUCLEOTIDE SEQUENCE [LARGE SCALE GENOMIC DNA]</scope>
    <source>
        <strain evidence="10">finn</strain>
    </source>
</reference>
<keyword evidence="10" id="KW-1185">Reference proteome</keyword>
<organism evidence="9 10">
    <name type="scientific">Piromyces finnis</name>
    <dbReference type="NCBI Taxonomy" id="1754191"/>
    <lineage>
        <taxon>Eukaryota</taxon>
        <taxon>Fungi</taxon>
        <taxon>Fungi incertae sedis</taxon>
        <taxon>Chytridiomycota</taxon>
        <taxon>Chytridiomycota incertae sedis</taxon>
        <taxon>Neocallimastigomycetes</taxon>
        <taxon>Neocallimastigales</taxon>
        <taxon>Neocallimastigaceae</taxon>
        <taxon>Piromyces</taxon>
    </lineage>
</organism>
<dbReference type="InterPro" id="IPR000718">
    <property type="entry name" value="Peptidase_M13"/>
</dbReference>
<evidence type="ECO:0000256" key="5">
    <source>
        <dbReference type="ARBA" id="ARBA00022833"/>
    </source>
</evidence>
<sequence length="313" mass="36264">MDEYLTDICYSLTRIVFTHALGRYFVLENSNNDTNAYAEKLLEYTKQSMYNRIPQMEWLDDETIEYAYKKIDTMTTTIGYTKEILDQEYIFKMYEGFDVSLDDFLTNQINYVIFMNNKILDFYEGGLESILVEALIPQNVNAYYTPLNNSIFIPIGILQTPFFSHGIPDYINYGGIGSIIGHELTHVFDSNGKNYDMNGYIMQWQTLAENLADNGGLTRAYESWKLSMKEDPEHVKKENQLLPGLSKYTMDQLFFISFGQIWCNNEYFYPKNDPHASGSARVRGTIANSKEFAAAFNCPLKSKMNPDKKCQLW</sequence>
<dbReference type="AlphaFoldDB" id="A0A1Y1UX37"/>
<accession>A0A1Y1UX37</accession>
<dbReference type="PROSITE" id="PS51885">
    <property type="entry name" value="NEPRILYSIN"/>
    <property type="match status" value="1"/>
</dbReference>
<evidence type="ECO:0000259" key="7">
    <source>
        <dbReference type="Pfam" id="PF01431"/>
    </source>
</evidence>
<feature type="domain" description="Peptidase M13 C-terminal" evidence="7">
    <location>
        <begin position="141"/>
        <end position="205"/>
    </location>
</feature>
<comment type="cofactor">
    <cofactor evidence="1">
        <name>Zn(2+)</name>
        <dbReference type="ChEBI" id="CHEBI:29105"/>
    </cofactor>
</comment>
<dbReference type="GO" id="GO:0004222">
    <property type="term" value="F:metalloendopeptidase activity"/>
    <property type="evidence" value="ECO:0007669"/>
    <property type="project" value="InterPro"/>
</dbReference>
<keyword evidence="2" id="KW-0645">Protease</keyword>
<name>A0A1Y1UX37_9FUNG</name>
<evidence type="ECO:0000256" key="3">
    <source>
        <dbReference type="ARBA" id="ARBA00022723"/>
    </source>
</evidence>
<dbReference type="EMBL" id="MCFH01000069">
    <property type="protein sequence ID" value="ORX42211.1"/>
    <property type="molecule type" value="Genomic_DNA"/>
</dbReference>
<dbReference type="Gene3D" id="3.40.390.10">
    <property type="entry name" value="Collagenase (Catalytic Domain)"/>
    <property type="match status" value="2"/>
</dbReference>
<proteinExistence type="predicted"/>
<dbReference type="GO" id="GO:0005886">
    <property type="term" value="C:plasma membrane"/>
    <property type="evidence" value="ECO:0007669"/>
    <property type="project" value="TreeGrafter"/>
</dbReference>
<dbReference type="InterPro" id="IPR024079">
    <property type="entry name" value="MetalloPept_cat_dom_sf"/>
</dbReference>
<keyword evidence="3" id="KW-0479">Metal-binding</keyword>
<dbReference type="Proteomes" id="UP000193719">
    <property type="component" value="Unassembled WGS sequence"/>
</dbReference>
<dbReference type="GO" id="GO:0046872">
    <property type="term" value="F:metal ion binding"/>
    <property type="evidence" value="ECO:0007669"/>
    <property type="project" value="UniProtKB-KW"/>
</dbReference>